<evidence type="ECO:0000256" key="1">
    <source>
        <dbReference type="ARBA" id="ARBA00006594"/>
    </source>
</evidence>
<evidence type="ECO:0000313" key="7">
    <source>
        <dbReference type="EMBL" id="CAD7223724.1"/>
    </source>
</evidence>
<dbReference type="PROSITE" id="PS00092">
    <property type="entry name" value="N6_MTASE"/>
    <property type="match status" value="1"/>
</dbReference>
<dbReference type="InterPro" id="IPR002941">
    <property type="entry name" value="DNA_methylase_N4/N6"/>
</dbReference>
<dbReference type="GO" id="GO:0032259">
    <property type="term" value="P:methylation"/>
    <property type="evidence" value="ECO:0007669"/>
    <property type="project" value="UniProtKB-KW"/>
</dbReference>
<organism evidence="7">
    <name type="scientific">Cyprideis torosa</name>
    <dbReference type="NCBI Taxonomy" id="163714"/>
    <lineage>
        <taxon>Eukaryota</taxon>
        <taxon>Metazoa</taxon>
        <taxon>Ecdysozoa</taxon>
        <taxon>Arthropoda</taxon>
        <taxon>Crustacea</taxon>
        <taxon>Oligostraca</taxon>
        <taxon>Ostracoda</taxon>
        <taxon>Podocopa</taxon>
        <taxon>Podocopida</taxon>
        <taxon>Cytherocopina</taxon>
        <taxon>Cytheroidea</taxon>
        <taxon>Cytherideidae</taxon>
        <taxon>Cyprideis</taxon>
    </lineage>
</organism>
<dbReference type="PROSITE" id="PS50935">
    <property type="entry name" value="SSB"/>
    <property type="match status" value="1"/>
</dbReference>
<reference evidence="7" key="1">
    <citation type="submission" date="2020-11" db="EMBL/GenBank/DDBJ databases">
        <authorList>
            <person name="Tran Van P."/>
        </authorList>
    </citation>
    <scope>NUCLEOTIDE SEQUENCE</scope>
</reference>
<dbReference type="Gene3D" id="3.40.50.150">
    <property type="entry name" value="Vaccinia Virus protein VP39"/>
    <property type="match status" value="2"/>
</dbReference>
<dbReference type="Pfam" id="PF00436">
    <property type="entry name" value="SSB"/>
    <property type="match status" value="1"/>
</dbReference>
<dbReference type="GO" id="GO:0003697">
    <property type="term" value="F:single-stranded DNA binding"/>
    <property type="evidence" value="ECO:0007669"/>
    <property type="project" value="InterPro"/>
</dbReference>
<keyword evidence="4" id="KW-0238">DNA-binding</keyword>
<feature type="compositionally biased region" description="Basic and acidic residues" evidence="5">
    <location>
        <begin position="729"/>
        <end position="741"/>
    </location>
</feature>
<evidence type="ECO:0000256" key="3">
    <source>
        <dbReference type="ARBA" id="ARBA00022679"/>
    </source>
</evidence>
<feature type="compositionally biased region" description="Basic and acidic residues" evidence="5">
    <location>
        <begin position="704"/>
        <end position="721"/>
    </location>
</feature>
<evidence type="ECO:0000256" key="5">
    <source>
        <dbReference type="SAM" id="MobiDB-lite"/>
    </source>
</evidence>
<sequence>MRESLAPHLKDVTRFNRLMRREPGNEEYIRLQAEMLVSESKELLIGWCNQDWTEIRDGLADVVVVCQGGRFLANSNPEFRTSTTHTSVVKLHKACAEIEETGIPLHEDLAAVNASNLSKFPTSEEEAIATITKYQQLCVPCESIATGDDEYRFGIYAMESVTGKDVSGRKKVGEQWEDTTEWVPLVCFGRTAENVGKYLVKGSKIRATGRFSTSSWEKDGERRYKCWEDQATIKEIIPVKTIIKRKITSSQRQAIKQITSLQVPIHLAGGTKLVVDFQVFWSDGGVDMIDIKGIETPEFKIKKPGYTKNGDILWEESYAEDGFPTVQDVENQAKADPDNDWRIYFHAPLYEAEYQRQGDGVWVLVMRGMEDNSVHSIVVDPPYGLSKEPDIAEVMRHWLNGDSYEHGASGFMGKSWDSFVPGPEYWREALRVLKPGGHALVFAGTRTQDLMTVALRFAGFEVRDSLRYYHDGEIYDDHYPSSWTFGQGFPKSQNVSKALDKKLGADRKVAGPNKWASKRTSDRSDAVNCYGVRTVTPITVPASPEAQQWDGYGTALKPAYEPIILVRKPLDGTVAANVLKHGTGAINIDGCRVEGAPEPTRFNPDKHAHEGWRMNHTGRQCADSATSKQGRFPANLIHDGSDAVVALFPDSQSGGYPKAGGRRSHQSTYGKPNSRGEQRFTSSKGSAARFFYCAKTSKADRDEGLDFKDYQQATRRDDGQKKGMNTSKTRPDGSERKDVQPRKNNHPTVKPTSLMRWLVRLITPPGGTVLDPFAGSGSTGKAAILEGFDCILIEQDAGFCEIIRGRCAWAEQQMQQEWADDEQLSIPFA</sequence>
<evidence type="ECO:0000256" key="2">
    <source>
        <dbReference type="ARBA" id="ARBA00022603"/>
    </source>
</evidence>
<dbReference type="Gene3D" id="2.40.50.140">
    <property type="entry name" value="Nucleic acid-binding proteins"/>
    <property type="match status" value="1"/>
</dbReference>
<dbReference type="PRINTS" id="PR00508">
    <property type="entry name" value="S21N4MTFRASE"/>
</dbReference>
<name>A0A7R8W6Y7_9CRUS</name>
<evidence type="ECO:0000256" key="4">
    <source>
        <dbReference type="ARBA" id="ARBA00023125"/>
    </source>
</evidence>
<dbReference type="SUPFAM" id="SSF50249">
    <property type="entry name" value="Nucleic acid-binding proteins"/>
    <property type="match status" value="1"/>
</dbReference>
<dbReference type="AlphaFoldDB" id="A0A7R8W6Y7"/>
<dbReference type="InterPro" id="IPR029063">
    <property type="entry name" value="SAM-dependent_MTases_sf"/>
</dbReference>
<evidence type="ECO:0000259" key="6">
    <source>
        <dbReference type="Pfam" id="PF01555"/>
    </source>
</evidence>
<dbReference type="CDD" id="cd04496">
    <property type="entry name" value="SSB_OBF"/>
    <property type="match status" value="1"/>
</dbReference>
<dbReference type="Pfam" id="PF01555">
    <property type="entry name" value="N6_N4_Mtase"/>
    <property type="match status" value="1"/>
</dbReference>
<gene>
    <name evidence="7" type="ORF">CTOB1V02_LOCUS1704</name>
</gene>
<feature type="domain" description="DNA methylase N-4/N-6" evidence="6">
    <location>
        <begin position="691"/>
        <end position="803"/>
    </location>
</feature>
<comment type="similarity">
    <text evidence="1">Belongs to the N(4)/N(6)-methyltransferase family.</text>
</comment>
<protein>
    <recommendedName>
        <fullName evidence="6">DNA methylase N-4/N-6 domain-containing protein</fullName>
    </recommendedName>
</protein>
<feature type="region of interest" description="Disordered" evidence="5">
    <location>
        <begin position="648"/>
        <end position="682"/>
    </location>
</feature>
<dbReference type="EMBL" id="OB660245">
    <property type="protein sequence ID" value="CAD7223724.1"/>
    <property type="molecule type" value="Genomic_DNA"/>
</dbReference>
<feature type="region of interest" description="Disordered" evidence="5">
    <location>
        <begin position="704"/>
        <end position="750"/>
    </location>
</feature>
<dbReference type="InterPro" id="IPR001091">
    <property type="entry name" value="RM_Methyltransferase"/>
</dbReference>
<keyword evidence="2" id="KW-0489">Methyltransferase</keyword>
<dbReference type="InterPro" id="IPR012340">
    <property type="entry name" value="NA-bd_OB-fold"/>
</dbReference>
<keyword evidence="3" id="KW-0808">Transferase</keyword>
<dbReference type="GO" id="GO:0008170">
    <property type="term" value="F:N-methyltransferase activity"/>
    <property type="evidence" value="ECO:0007669"/>
    <property type="project" value="InterPro"/>
</dbReference>
<accession>A0A7R8W6Y7</accession>
<dbReference type="InterPro" id="IPR002052">
    <property type="entry name" value="DNA_methylase_N6_adenine_CS"/>
</dbReference>
<dbReference type="InterPro" id="IPR000424">
    <property type="entry name" value="Primosome_PriB/ssb"/>
</dbReference>
<proteinExistence type="inferred from homology"/>
<dbReference type="SUPFAM" id="SSF53335">
    <property type="entry name" value="S-adenosyl-L-methionine-dependent methyltransferases"/>
    <property type="match status" value="1"/>
</dbReference>